<dbReference type="Pfam" id="PF14244">
    <property type="entry name" value="Retrotran_gag_3"/>
    <property type="match status" value="1"/>
</dbReference>
<evidence type="ECO:0000259" key="2">
    <source>
        <dbReference type="Pfam" id="PF03732"/>
    </source>
</evidence>
<name>A0AAW2QS22_9LAMI</name>
<reference evidence="4" key="2">
    <citation type="journal article" date="2024" name="Plant">
        <title>Genomic evolution and insights into agronomic trait innovations of Sesamum species.</title>
        <authorList>
            <person name="Miao H."/>
            <person name="Wang L."/>
            <person name="Qu L."/>
            <person name="Liu H."/>
            <person name="Sun Y."/>
            <person name="Le M."/>
            <person name="Wang Q."/>
            <person name="Wei S."/>
            <person name="Zheng Y."/>
            <person name="Lin W."/>
            <person name="Duan Y."/>
            <person name="Cao H."/>
            <person name="Xiong S."/>
            <person name="Wang X."/>
            <person name="Wei L."/>
            <person name="Li C."/>
            <person name="Ma Q."/>
            <person name="Ju M."/>
            <person name="Zhao R."/>
            <person name="Li G."/>
            <person name="Mu C."/>
            <person name="Tian Q."/>
            <person name="Mei H."/>
            <person name="Zhang T."/>
            <person name="Gao T."/>
            <person name="Zhang H."/>
        </authorList>
    </citation>
    <scope>NUCLEOTIDE SEQUENCE</scope>
    <source>
        <strain evidence="4">G01</strain>
    </source>
</reference>
<reference evidence="4" key="1">
    <citation type="submission" date="2020-06" db="EMBL/GenBank/DDBJ databases">
        <authorList>
            <person name="Li T."/>
            <person name="Hu X."/>
            <person name="Zhang T."/>
            <person name="Song X."/>
            <person name="Zhang H."/>
            <person name="Dai N."/>
            <person name="Sheng W."/>
            <person name="Hou X."/>
            <person name="Wei L."/>
        </authorList>
    </citation>
    <scope>NUCLEOTIDE SEQUENCE</scope>
    <source>
        <strain evidence="4">G01</strain>
        <tissue evidence="4">Leaf</tissue>
    </source>
</reference>
<gene>
    <name evidence="4" type="ORF">Sangu_0367300</name>
</gene>
<comment type="caution">
    <text evidence="4">The sequence shown here is derived from an EMBL/GenBank/DDBJ whole genome shotgun (WGS) entry which is preliminary data.</text>
</comment>
<evidence type="ECO:0008006" key="5">
    <source>
        <dbReference type="Google" id="ProtNLM"/>
    </source>
</evidence>
<sequence>MASTESGSYGGNVAVTSTTTDQEPMRLDSSDHPGMLLVSAVLTGSNYLAWSRAIQRALAAKMKLDFFDGTMVRPTENTEEFKRWNGIDSMVTTWILNTISKELVEAFMYVSSARELWLELQARYGESNSPAIYQLQGDIGLITQGNMSITEYYTKLKKLWDELRCVALTPRCMCGCTCGASKEIAEMSPSQQLIQFFVGLNNIYDQAHSQILLLEGFGTDFPGSG</sequence>
<dbReference type="InterPro" id="IPR005162">
    <property type="entry name" value="Retrotrans_gag_dom"/>
</dbReference>
<organism evidence="4">
    <name type="scientific">Sesamum angustifolium</name>
    <dbReference type="NCBI Taxonomy" id="2727405"/>
    <lineage>
        <taxon>Eukaryota</taxon>
        <taxon>Viridiplantae</taxon>
        <taxon>Streptophyta</taxon>
        <taxon>Embryophyta</taxon>
        <taxon>Tracheophyta</taxon>
        <taxon>Spermatophyta</taxon>
        <taxon>Magnoliopsida</taxon>
        <taxon>eudicotyledons</taxon>
        <taxon>Gunneridae</taxon>
        <taxon>Pentapetalae</taxon>
        <taxon>asterids</taxon>
        <taxon>lamiids</taxon>
        <taxon>Lamiales</taxon>
        <taxon>Pedaliaceae</taxon>
        <taxon>Sesamum</taxon>
    </lineage>
</organism>
<accession>A0AAW2QS22</accession>
<feature type="domain" description="Retrotransposon Copia-like N-terminal" evidence="3">
    <location>
        <begin position="29"/>
        <end position="74"/>
    </location>
</feature>
<dbReference type="Pfam" id="PF03732">
    <property type="entry name" value="Retrotrans_gag"/>
    <property type="match status" value="1"/>
</dbReference>
<feature type="region of interest" description="Disordered" evidence="1">
    <location>
        <begin position="1"/>
        <end position="28"/>
    </location>
</feature>
<dbReference type="PANTHER" id="PTHR37610">
    <property type="entry name" value="CCHC-TYPE DOMAIN-CONTAINING PROTEIN"/>
    <property type="match status" value="1"/>
</dbReference>
<dbReference type="AlphaFoldDB" id="A0AAW2QS22"/>
<dbReference type="PANTHER" id="PTHR37610:SF40">
    <property type="entry name" value="OS01G0909600 PROTEIN"/>
    <property type="match status" value="1"/>
</dbReference>
<feature type="domain" description="Retrotransposon gag" evidence="2">
    <location>
        <begin position="114"/>
        <end position="164"/>
    </location>
</feature>
<dbReference type="EMBL" id="JACGWK010000002">
    <property type="protein sequence ID" value="KAL0370492.1"/>
    <property type="molecule type" value="Genomic_DNA"/>
</dbReference>
<dbReference type="InterPro" id="IPR029472">
    <property type="entry name" value="Copia-like_N"/>
</dbReference>
<proteinExistence type="predicted"/>
<evidence type="ECO:0000259" key="3">
    <source>
        <dbReference type="Pfam" id="PF14244"/>
    </source>
</evidence>
<evidence type="ECO:0000313" key="4">
    <source>
        <dbReference type="EMBL" id="KAL0370492.1"/>
    </source>
</evidence>
<protein>
    <recommendedName>
        <fullName evidence="5">Retrotransposon Copia-like N-terminal domain-containing protein</fullName>
    </recommendedName>
</protein>
<evidence type="ECO:0000256" key="1">
    <source>
        <dbReference type="SAM" id="MobiDB-lite"/>
    </source>
</evidence>